<gene>
    <name evidence="2" type="ORF">FN924_14980</name>
</gene>
<proteinExistence type="predicted"/>
<evidence type="ECO:0000313" key="2">
    <source>
        <dbReference type="EMBL" id="QDP41371.1"/>
    </source>
</evidence>
<name>A0A516KJ17_9BACI</name>
<dbReference type="OrthoDB" id="3625422at2"/>
<reference evidence="2 3" key="1">
    <citation type="submission" date="2019-07" db="EMBL/GenBank/DDBJ databases">
        <authorList>
            <person name="Li J."/>
        </authorList>
    </citation>
    <scope>NUCLEOTIDE SEQUENCE [LARGE SCALE GENOMIC DNA]</scope>
    <source>
        <strain evidence="2 3">TKL69</strain>
    </source>
</reference>
<feature type="transmembrane region" description="Helical" evidence="1">
    <location>
        <begin position="12"/>
        <end position="30"/>
    </location>
</feature>
<feature type="transmembrane region" description="Helical" evidence="1">
    <location>
        <begin position="42"/>
        <end position="66"/>
    </location>
</feature>
<evidence type="ECO:0000313" key="3">
    <source>
        <dbReference type="Proteomes" id="UP000315215"/>
    </source>
</evidence>
<dbReference type="RefSeq" id="WP_143895849.1">
    <property type="nucleotide sequence ID" value="NZ_CP041666.1"/>
</dbReference>
<protein>
    <submittedName>
        <fullName evidence="2">Uncharacterized protein</fullName>
    </submittedName>
</protein>
<dbReference type="KEGG" id="aqt:FN924_14980"/>
<organism evidence="2 3">
    <name type="scientific">Radiobacillus deserti</name>
    <dbReference type="NCBI Taxonomy" id="2594883"/>
    <lineage>
        <taxon>Bacteria</taxon>
        <taxon>Bacillati</taxon>
        <taxon>Bacillota</taxon>
        <taxon>Bacilli</taxon>
        <taxon>Bacillales</taxon>
        <taxon>Bacillaceae</taxon>
        <taxon>Radiobacillus</taxon>
    </lineage>
</organism>
<dbReference type="EMBL" id="CP041666">
    <property type="protein sequence ID" value="QDP41371.1"/>
    <property type="molecule type" value="Genomic_DNA"/>
</dbReference>
<sequence length="124" mass="13785">MKITASNLIHWAGLATMVAGILFIVIQPIHPPKNLSSVTTCAWAIIHYLTIAMSFYGLISIAGIYARQVKEAGWLGGDMRSGLNGERKPCNPYPAPVSSERAMKRIQRIVNQFKEHNYENGCLR</sequence>
<dbReference type="Proteomes" id="UP000315215">
    <property type="component" value="Chromosome"/>
</dbReference>
<keyword evidence="1" id="KW-0472">Membrane</keyword>
<dbReference type="AlphaFoldDB" id="A0A516KJ17"/>
<keyword evidence="1" id="KW-0812">Transmembrane</keyword>
<evidence type="ECO:0000256" key="1">
    <source>
        <dbReference type="SAM" id="Phobius"/>
    </source>
</evidence>
<keyword evidence="1" id="KW-1133">Transmembrane helix</keyword>
<accession>A0A516KJ17</accession>
<keyword evidence="3" id="KW-1185">Reference proteome</keyword>